<sequence length="232" mass="25994">MCGIALDFISLQSHRNFSQKPLPSPEKRIFAGTCCRFSSYYRDPSESRKNQRENSVGTKGAVISLVRTMKPKAKKQGSVAWTLNVDEATLQRRRVACTTLPPWSGWVASHDPPIRSLFHRSGFGSGSTRNREDGGEAELTFGFEFLRFNPLLVDLLVRSRLFGRRFALCVPTVPERVGSLARPPHPLPHLHDLDLSVDSATRSLESSDPSDWHKATMGEVVRRVISLTDCLF</sequence>
<dbReference type="InParanoid" id="E8QZS4"/>
<protein>
    <submittedName>
        <fullName evidence="1">Uncharacterized protein</fullName>
    </submittedName>
</protein>
<evidence type="ECO:0000313" key="1">
    <source>
        <dbReference type="EMBL" id="ADV63215.1"/>
    </source>
</evidence>
<dbReference type="HOGENOM" id="CLU_1193532_0_0_0"/>
<dbReference type="Proteomes" id="UP000008631">
    <property type="component" value="Chromosome"/>
</dbReference>
<dbReference type="EMBL" id="CP002353">
    <property type="protein sequence ID" value="ADV63215.1"/>
    <property type="molecule type" value="Genomic_DNA"/>
</dbReference>
<dbReference type="KEGG" id="ipa:Isop_2645"/>
<dbReference type="AlphaFoldDB" id="E8QZS4"/>
<accession>E8QZS4</accession>
<evidence type="ECO:0000313" key="2">
    <source>
        <dbReference type="Proteomes" id="UP000008631"/>
    </source>
</evidence>
<gene>
    <name evidence="1" type="ordered locus">Isop_2645</name>
</gene>
<organism evidence="1 2">
    <name type="scientific">Isosphaera pallida (strain ATCC 43644 / DSM 9630 / IS1B)</name>
    <dbReference type="NCBI Taxonomy" id="575540"/>
    <lineage>
        <taxon>Bacteria</taxon>
        <taxon>Pseudomonadati</taxon>
        <taxon>Planctomycetota</taxon>
        <taxon>Planctomycetia</taxon>
        <taxon>Isosphaerales</taxon>
        <taxon>Isosphaeraceae</taxon>
        <taxon>Isosphaera</taxon>
    </lineage>
</organism>
<reference key="1">
    <citation type="submission" date="2010-11" db="EMBL/GenBank/DDBJ databases">
        <title>The complete sequence of chromosome of Isophaera pallida ATCC 43644.</title>
        <authorList>
            <consortium name="US DOE Joint Genome Institute (JGI-PGF)"/>
            <person name="Lucas S."/>
            <person name="Copeland A."/>
            <person name="Lapidus A."/>
            <person name="Bruce D."/>
            <person name="Goodwin L."/>
            <person name="Pitluck S."/>
            <person name="Kyrpides N."/>
            <person name="Mavromatis K."/>
            <person name="Pagani I."/>
            <person name="Ivanova N."/>
            <person name="Saunders E."/>
            <person name="Brettin T."/>
            <person name="Detter J.C."/>
            <person name="Han C."/>
            <person name="Tapia R."/>
            <person name="Land M."/>
            <person name="Hauser L."/>
            <person name="Markowitz V."/>
            <person name="Cheng J.-F."/>
            <person name="Hugenholtz P."/>
            <person name="Woyke T."/>
            <person name="Wu D."/>
            <person name="Eisen J.A."/>
        </authorList>
    </citation>
    <scope>NUCLEOTIDE SEQUENCE</scope>
    <source>
        <strain>ATCC 43644</strain>
    </source>
</reference>
<keyword evidence="2" id="KW-1185">Reference proteome</keyword>
<name>E8QZS4_ISOPI</name>
<proteinExistence type="predicted"/>
<reference evidence="1 2" key="2">
    <citation type="journal article" date="2011" name="Stand. Genomic Sci.">
        <title>Complete genome sequence of Isosphaera pallida type strain (IS1B).</title>
        <authorList>
            <consortium name="US DOE Joint Genome Institute (JGI-PGF)"/>
            <person name="Goker M."/>
            <person name="Cleland D."/>
            <person name="Saunders E."/>
            <person name="Lapidus A."/>
            <person name="Nolan M."/>
            <person name="Lucas S."/>
            <person name="Hammon N."/>
            <person name="Deshpande S."/>
            <person name="Cheng J.F."/>
            <person name="Tapia R."/>
            <person name="Han C."/>
            <person name="Goodwin L."/>
            <person name="Pitluck S."/>
            <person name="Liolios K."/>
            <person name="Pagani I."/>
            <person name="Ivanova N."/>
            <person name="Mavromatis K."/>
            <person name="Pati A."/>
            <person name="Chen A."/>
            <person name="Palaniappan K."/>
            <person name="Land M."/>
            <person name="Hauser L."/>
            <person name="Chang Y.J."/>
            <person name="Jeffries C.D."/>
            <person name="Detter J.C."/>
            <person name="Beck B."/>
            <person name="Woyke T."/>
            <person name="Bristow J."/>
            <person name="Eisen J.A."/>
            <person name="Markowitz V."/>
            <person name="Hugenholtz P."/>
            <person name="Kyrpides N.C."/>
            <person name="Klenk H.P."/>
        </authorList>
    </citation>
    <scope>NUCLEOTIDE SEQUENCE [LARGE SCALE GENOMIC DNA]</scope>
    <source>
        <strain evidence="2">ATCC 43644 / DSM 9630 / IS1B</strain>
    </source>
</reference>